<protein>
    <submittedName>
        <fullName evidence="6">Protein C21orf2 (inferred by orthology to a human protein)</fullName>
    </submittedName>
</protein>
<dbReference type="SMART" id="SM00365">
    <property type="entry name" value="LRR_SD22"/>
    <property type="match status" value="2"/>
</dbReference>
<dbReference type="WBParaSite" id="ASIM_0000022801-mRNA-1">
    <property type="protein sequence ID" value="ASIM_0000022801-mRNA-1"/>
    <property type="gene ID" value="ASIM_0000022801"/>
</dbReference>
<dbReference type="GO" id="GO:0007010">
    <property type="term" value="P:cytoskeleton organization"/>
    <property type="evidence" value="ECO:0007669"/>
    <property type="project" value="TreeGrafter"/>
</dbReference>
<gene>
    <name evidence="4" type="ORF">ASIM_LOCUS142</name>
</gene>
<dbReference type="Proteomes" id="UP000267096">
    <property type="component" value="Unassembled WGS sequence"/>
</dbReference>
<reference evidence="4 5" key="2">
    <citation type="submission" date="2018-11" db="EMBL/GenBank/DDBJ databases">
        <authorList>
            <consortium name="Pathogen Informatics"/>
        </authorList>
    </citation>
    <scope>NUCLEOTIDE SEQUENCE [LARGE SCALE GENOMIC DNA]</scope>
</reference>
<name>A0A0M3IYA9_ANISI</name>
<dbReference type="SUPFAM" id="SSF52058">
    <property type="entry name" value="L domain-like"/>
    <property type="match status" value="1"/>
</dbReference>
<dbReference type="OrthoDB" id="1517790at2759"/>
<accession>A0A0M3IYA9</accession>
<evidence type="ECO:0000256" key="3">
    <source>
        <dbReference type="SAM" id="MobiDB-lite"/>
    </source>
</evidence>
<proteinExistence type="predicted"/>
<dbReference type="Gene3D" id="3.80.10.10">
    <property type="entry name" value="Ribonuclease Inhibitor"/>
    <property type="match status" value="1"/>
</dbReference>
<feature type="region of interest" description="Disordered" evidence="3">
    <location>
        <begin position="252"/>
        <end position="273"/>
    </location>
</feature>
<evidence type="ECO:0000313" key="6">
    <source>
        <dbReference type="WBParaSite" id="ASIM_0000022801-mRNA-1"/>
    </source>
</evidence>
<dbReference type="InterPro" id="IPR032675">
    <property type="entry name" value="LRR_dom_sf"/>
</dbReference>
<dbReference type="Pfam" id="PF12799">
    <property type="entry name" value="LRR_4"/>
    <property type="match status" value="1"/>
</dbReference>
<keyword evidence="5" id="KW-1185">Reference proteome</keyword>
<dbReference type="InterPro" id="IPR001611">
    <property type="entry name" value="Leu-rich_rpt"/>
</dbReference>
<evidence type="ECO:0000313" key="5">
    <source>
        <dbReference type="Proteomes" id="UP000267096"/>
    </source>
</evidence>
<organism evidence="6">
    <name type="scientific">Anisakis simplex</name>
    <name type="common">Herring worm</name>
    <dbReference type="NCBI Taxonomy" id="6269"/>
    <lineage>
        <taxon>Eukaryota</taxon>
        <taxon>Metazoa</taxon>
        <taxon>Ecdysozoa</taxon>
        <taxon>Nematoda</taxon>
        <taxon>Chromadorea</taxon>
        <taxon>Rhabditida</taxon>
        <taxon>Spirurina</taxon>
        <taxon>Ascaridomorpha</taxon>
        <taxon>Ascaridoidea</taxon>
        <taxon>Anisakidae</taxon>
        <taxon>Anisakis</taxon>
        <taxon>Anisakis simplex complex</taxon>
    </lineage>
</organism>
<dbReference type="InterPro" id="IPR025875">
    <property type="entry name" value="Leu-rich_rpt_4"/>
</dbReference>
<keyword evidence="2" id="KW-0677">Repeat</keyword>
<evidence type="ECO:0000313" key="4">
    <source>
        <dbReference type="EMBL" id="VDK17411.1"/>
    </source>
</evidence>
<reference evidence="6" key="1">
    <citation type="submission" date="2017-02" db="UniProtKB">
        <authorList>
            <consortium name="WormBaseParasite"/>
        </authorList>
    </citation>
    <scope>IDENTIFICATION</scope>
</reference>
<evidence type="ECO:0000256" key="2">
    <source>
        <dbReference type="ARBA" id="ARBA00022737"/>
    </source>
</evidence>
<dbReference type="PANTHER" id="PTHR18849">
    <property type="entry name" value="LEUCINE RICH REPEAT PROTEIN"/>
    <property type="match status" value="1"/>
</dbReference>
<keyword evidence="1" id="KW-0433">Leucine-rich repeat</keyword>
<dbReference type="PROSITE" id="PS51450">
    <property type="entry name" value="LRR"/>
    <property type="match status" value="2"/>
</dbReference>
<dbReference type="AlphaFoldDB" id="A0A0M3IYA9"/>
<dbReference type="EMBL" id="UYRR01000047">
    <property type="protein sequence ID" value="VDK17411.1"/>
    <property type="molecule type" value="Genomic_DNA"/>
</dbReference>
<sequence length="306" mass="34874">MSNLQVLSLSMNRVSCLEPLKHCERLEELYLRRNAISSLNELEHLKDLKSLRTLWIDENPCTADNAHRSKVLRILPNLTKLDDKIVTVDDLMKIQEIHNQQQQSDLNNTIIYCDGNANNFDGILASASDDRRIVDTVLPNSNKINNNQLLNLVSTHSLDALNGGDEIGSPCRTVMHASIYDSIIEDEQANNDDDNEQWHDFDIDAVHCSPPTEMPMSMSMNPQMFQSLYEGSQSARHSRAYRMPLSLQHRSVSVPRRGYPSISSSPKRRQRTEKVMSAVNVLLDELDADGLRRVIDEAQKRIKKQR</sequence>
<evidence type="ECO:0000256" key="1">
    <source>
        <dbReference type="ARBA" id="ARBA00022614"/>
    </source>
</evidence>
<dbReference type="PANTHER" id="PTHR18849:SF0">
    <property type="entry name" value="CILIA- AND FLAGELLA-ASSOCIATED PROTEIN 410-RELATED"/>
    <property type="match status" value="1"/>
</dbReference>